<name>A0ACC2PEN3_9HYME</name>
<dbReference type="Proteomes" id="UP001239111">
    <property type="component" value="Chromosome 1"/>
</dbReference>
<keyword evidence="2" id="KW-1185">Reference proteome</keyword>
<evidence type="ECO:0000313" key="2">
    <source>
        <dbReference type="Proteomes" id="UP001239111"/>
    </source>
</evidence>
<evidence type="ECO:0000313" key="1">
    <source>
        <dbReference type="EMBL" id="KAJ8682029.1"/>
    </source>
</evidence>
<comment type="caution">
    <text evidence="1">The sequence shown here is derived from an EMBL/GenBank/DDBJ whole genome shotgun (WGS) entry which is preliminary data.</text>
</comment>
<organism evidence="1 2">
    <name type="scientific">Eretmocerus hayati</name>
    <dbReference type="NCBI Taxonomy" id="131215"/>
    <lineage>
        <taxon>Eukaryota</taxon>
        <taxon>Metazoa</taxon>
        <taxon>Ecdysozoa</taxon>
        <taxon>Arthropoda</taxon>
        <taxon>Hexapoda</taxon>
        <taxon>Insecta</taxon>
        <taxon>Pterygota</taxon>
        <taxon>Neoptera</taxon>
        <taxon>Endopterygota</taxon>
        <taxon>Hymenoptera</taxon>
        <taxon>Apocrita</taxon>
        <taxon>Proctotrupomorpha</taxon>
        <taxon>Chalcidoidea</taxon>
        <taxon>Aphelinidae</taxon>
        <taxon>Aphelininae</taxon>
        <taxon>Eretmocerus</taxon>
    </lineage>
</organism>
<gene>
    <name evidence="1" type="ORF">QAD02_017821</name>
</gene>
<protein>
    <submittedName>
        <fullName evidence="1">Uncharacterized protein</fullName>
    </submittedName>
</protein>
<dbReference type="EMBL" id="CM056741">
    <property type="protein sequence ID" value="KAJ8682029.1"/>
    <property type="molecule type" value="Genomic_DNA"/>
</dbReference>
<reference evidence="1" key="1">
    <citation type="submission" date="2023-04" db="EMBL/GenBank/DDBJ databases">
        <title>A chromosome-level genome assembly of the parasitoid wasp Eretmocerus hayati.</title>
        <authorList>
            <person name="Zhong Y."/>
            <person name="Liu S."/>
            <person name="Liu Y."/>
        </authorList>
    </citation>
    <scope>NUCLEOTIDE SEQUENCE</scope>
    <source>
        <strain evidence="1">ZJU_SS_LIU_2023</strain>
    </source>
</reference>
<sequence>MRLSTIIELLLIFLIIAFGAYGRTTVVNNAAGVKRKTGSVTSFIPATLKQATDSVNKYCTCNDVICNCCRDLELPVFKLPGPGCASLQYLKNDTLVMQLSVKDNILSSNVITGKNPKPVCVAMPGGFSQFCGKIYSVKRESDDKHFKACLGLELRSSTELEASLRVSCFRFGPDGLRLRPAEPLPTSFSALLDIFTGGDETPAKKKTKTSVTTTTQATATYTIPILNLVTTTSPPTKKSVVTKKTATAATIRTSIEPVSSTQPAEINQKDSNETQDDAETDLDEHASENNENEEEDSEATTKANDDDETGEEVEETTAVTETVITEVDDETAPTNRVVPPSKAPDTKNSEKVKVKKVKAPIRKKDDEKEGTSSDKTKKKADKVTHNQSADDHEDDPDYGYGLAELLARKQQPERTVSSARSGRQSKVMRGFETN</sequence>
<proteinExistence type="predicted"/>
<accession>A0ACC2PEN3</accession>